<evidence type="ECO:0000256" key="2">
    <source>
        <dbReference type="PROSITE-ProRule" id="PRU00169"/>
    </source>
</evidence>
<proteinExistence type="predicted"/>
<dbReference type="InterPro" id="IPR011006">
    <property type="entry name" value="CheY-like_superfamily"/>
</dbReference>
<keyword evidence="5" id="KW-1185">Reference proteome</keyword>
<dbReference type="InterPro" id="IPR001789">
    <property type="entry name" value="Sig_transdc_resp-reg_receiver"/>
</dbReference>
<dbReference type="Proteomes" id="UP000325286">
    <property type="component" value="Chromosome"/>
</dbReference>
<keyword evidence="1 2" id="KW-0597">Phosphoprotein</keyword>
<dbReference type="SMART" id="SM00448">
    <property type="entry name" value="REC"/>
    <property type="match status" value="1"/>
</dbReference>
<dbReference type="Gene3D" id="3.40.50.2300">
    <property type="match status" value="1"/>
</dbReference>
<dbReference type="PROSITE" id="PS50110">
    <property type="entry name" value="RESPONSE_REGULATORY"/>
    <property type="match status" value="1"/>
</dbReference>
<dbReference type="PANTHER" id="PTHR44591:SF23">
    <property type="entry name" value="CHEY SUBFAMILY"/>
    <property type="match status" value="1"/>
</dbReference>
<dbReference type="EMBL" id="CP042914">
    <property type="protein sequence ID" value="QEG41881.1"/>
    <property type="molecule type" value="Genomic_DNA"/>
</dbReference>
<dbReference type="KEGG" id="rul:UC8_39090"/>
<dbReference type="InterPro" id="IPR050595">
    <property type="entry name" value="Bact_response_regulator"/>
</dbReference>
<organism evidence="4 5">
    <name type="scientific">Roseimaritima ulvae</name>
    <dbReference type="NCBI Taxonomy" id="980254"/>
    <lineage>
        <taxon>Bacteria</taxon>
        <taxon>Pseudomonadati</taxon>
        <taxon>Planctomycetota</taxon>
        <taxon>Planctomycetia</taxon>
        <taxon>Pirellulales</taxon>
        <taxon>Pirellulaceae</taxon>
        <taxon>Roseimaritima</taxon>
    </lineage>
</organism>
<dbReference type="RefSeq" id="WP_068139776.1">
    <property type="nucleotide sequence ID" value="NZ_CP042914.1"/>
</dbReference>
<protein>
    <submittedName>
        <fullName evidence="4">Nitrogen assimilation regulatory protein</fullName>
    </submittedName>
</protein>
<dbReference type="SUPFAM" id="SSF52172">
    <property type="entry name" value="CheY-like"/>
    <property type="match status" value="1"/>
</dbReference>
<name>A0A5B9R5R7_9BACT</name>
<sequence>MPQSVASNSPKPFAIVADDVKANRTLVSTWFAELGYDCRPANNGAEAWKLVREHVTELVVTDIDMPVCSGLVLLHSLRNHASADLRRVPVIVMSSMRDREICAFIAAYGGTVFLPKPLEKEAFVRMVHGIHDLKSEYVSDASGAPETPWQGTQRISPTLRRLVREVQYGRALLR</sequence>
<feature type="domain" description="Response regulatory" evidence="3">
    <location>
        <begin position="13"/>
        <end position="131"/>
    </location>
</feature>
<evidence type="ECO:0000256" key="1">
    <source>
        <dbReference type="ARBA" id="ARBA00022553"/>
    </source>
</evidence>
<gene>
    <name evidence="4" type="primary">ntrC</name>
    <name evidence="4" type="ORF">UC8_39090</name>
</gene>
<evidence type="ECO:0000259" key="3">
    <source>
        <dbReference type="PROSITE" id="PS50110"/>
    </source>
</evidence>
<feature type="modified residue" description="4-aspartylphosphate" evidence="2">
    <location>
        <position position="62"/>
    </location>
</feature>
<dbReference type="Pfam" id="PF00072">
    <property type="entry name" value="Response_reg"/>
    <property type="match status" value="1"/>
</dbReference>
<reference evidence="4 5" key="1">
    <citation type="submission" date="2019-08" db="EMBL/GenBank/DDBJ databases">
        <title>Deep-cultivation of Planctomycetes and their phenomic and genomic characterization uncovers novel biology.</title>
        <authorList>
            <person name="Wiegand S."/>
            <person name="Jogler M."/>
            <person name="Boedeker C."/>
            <person name="Pinto D."/>
            <person name="Vollmers J."/>
            <person name="Rivas-Marin E."/>
            <person name="Kohn T."/>
            <person name="Peeters S.H."/>
            <person name="Heuer A."/>
            <person name="Rast P."/>
            <person name="Oberbeckmann S."/>
            <person name="Bunk B."/>
            <person name="Jeske O."/>
            <person name="Meyerdierks A."/>
            <person name="Storesund J.E."/>
            <person name="Kallscheuer N."/>
            <person name="Luecker S."/>
            <person name="Lage O.M."/>
            <person name="Pohl T."/>
            <person name="Merkel B.J."/>
            <person name="Hornburger P."/>
            <person name="Mueller R.-W."/>
            <person name="Bruemmer F."/>
            <person name="Labrenz M."/>
            <person name="Spormann A.M."/>
            <person name="Op den Camp H."/>
            <person name="Overmann J."/>
            <person name="Amann R."/>
            <person name="Jetten M.S.M."/>
            <person name="Mascher T."/>
            <person name="Medema M.H."/>
            <person name="Devos D.P."/>
            <person name="Kaster A.-K."/>
            <person name="Ovreas L."/>
            <person name="Rohde M."/>
            <person name="Galperin M.Y."/>
            <person name="Jogler C."/>
        </authorList>
    </citation>
    <scope>NUCLEOTIDE SEQUENCE [LARGE SCALE GENOMIC DNA]</scope>
    <source>
        <strain evidence="4 5">UC8</strain>
    </source>
</reference>
<evidence type="ECO:0000313" key="4">
    <source>
        <dbReference type="EMBL" id="QEG41881.1"/>
    </source>
</evidence>
<dbReference type="CDD" id="cd00156">
    <property type="entry name" value="REC"/>
    <property type="match status" value="1"/>
</dbReference>
<evidence type="ECO:0000313" key="5">
    <source>
        <dbReference type="Proteomes" id="UP000325286"/>
    </source>
</evidence>
<dbReference type="PANTHER" id="PTHR44591">
    <property type="entry name" value="STRESS RESPONSE REGULATOR PROTEIN 1"/>
    <property type="match status" value="1"/>
</dbReference>
<accession>A0A5B9R5R7</accession>
<dbReference type="GO" id="GO:0000160">
    <property type="term" value="P:phosphorelay signal transduction system"/>
    <property type="evidence" value="ECO:0007669"/>
    <property type="project" value="InterPro"/>
</dbReference>
<dbReference type="AlphaFoldDB" id="A0A5B9R5R7"/>